<dbReference type="AlphaFoldDB" id="A0A0U3HCF4"/>
<evidence type="ECO:0000256" key="1">
    <source>
        <dbReference type="SAM" id="Phobius"/>
    </source>
</evidence>
<evidence type="ECO:0000313" key="3">
    <source>
        <dbReference type="EMBL" id="ALU32640.1"/>
    </source>
</evidence>
<feature type="transmembrane region" description="Helical" evidence="1">
    <location>
        <begin position="7"/>
        <end position="34"/>
    </location>
</feature>
<keyword evidence="1" id="KW-0812">Transmembrane</keyword>
<keyword evidence="1" id="KW-1133">Transmembrane helix</keyword>
<accession>A0A0U3HCF4</accession>
<feature type="transmembrane region" description="Helical" evidence="1">
    <location>
        <begin position="295"/>
        <end position="322"/>
    </location>
</feature>
<dbReference type="EMBL" id="CP013694">
    <property type="protein sequence ID" value="ALU29899.1"/>
    <property type="molecule type" value="Genomic_DNA"/>
</dbReference>
<gene>
    <name evidence="2" type="ORF">ATY89_08080</name>
    <name evidence="3" type="ORF">ATZ20_11100</name>
</gene>
<name>A0A0U3HCF4_9CREN</name>
<protein>
    <submittedName>
        <fullName evidence="3">Uncharacterized protein</fullName>
    </submittedName>
</protein>
<evidence type="ECO:0000313" key="2">
    <source>
        <dbReference type="EMBL" id="ALU29899.1"/>
    </source>
</evidence>
<evidence type="ECO:0000313" key="4">
    <source>
        <dbReference type="Proteomes" id="UP000060043"/>
    </source>
</evidence>
<dbReference type="GeneID" id="14552515"/>
<sequence>MVKVLKISIFLVLSIILLVISVIISVVPLLMYYYGVYMKIPYGSLVPGAKFIYNGTNLFSITDGTFINGGSVLLNITFLGNNTIRVDEFFPNLQTDYPLKPGQYNSDQVNFTIKGAGENYRYAIEVHKVVKDPAIFNIIFPSPNVNPKFPEVIKIYNTTVGNFSYKTALNTRFDTYNVHGMYITPNTINGKPVINITPFNPIGYYLLASKQAALQVVEFNNQNFTAATNPPEYLMVPLNVSKDFSLFLTNLLYKGLPFYDSLLKAIENGSRSFVDIRFSVVNSNVKPYIVIDYQLLVYGSLLVFPINAILFYTGVIMIILYIRRRLR</sequence>
<proteinExistence type="predicted"/>
<dbReference type="RefSeq" id="WP_015385750.1">
    <property type="nucleotide sequence ID" value="NZ_BHWZ01000006.1"/>
</dbReference>
<organism evidence="3 4">
    <name type="scientific">Sulfolobus acidocaldarius</name>
    <dbReference type="NCBI Taxonomy" id="2285"/>
    <lineage>
        <taxon>Archaea</taxon>
        <taxon>Thermoproteota</taxon>
        <taxon>Thermoprotei</taxon>
        <taxon>Sulfolobales</taxon>
        <taxon>Sulfolobaceae</taxon>
        <taxon>Sulfolobus</taxon>
    </lineage>
</organism>
<dbReference type="EMBL" id="CP013695">
    <property type="protein sequence ID" value="ALU32640.1"/>
    <property type="molecule type" value="Genomic_DNA"/>
</dbReference>
<keyword evidence="1" id="KW-0472">Membrane</keyword>
<dbReference type="Proteomes" id="UP000060043">
    <property type="component" value="Chromosome"/>
</dbReference>
<reference evidence="4 5" key="1">
    <citation type="submission" date="2015-12" db="EMBL/GenBank/DDBJ databases">
        <title>A stable core within a dynamic pangenome in Sulfolobus acidocaldarius.</title>
        <authorList>
            <person name="Anderson R."/>
            <person name="Kouris A."/>
            <person name="Seward C."/>
            <person name="Campbell K."/>
            <person name="Whitaker R."/>
        </authorList>
    </citation>
    <scope>NUCLEOTIDE SEQUENCE [LARGE SCALE GENOMIC DNA]</scope>
    <source>
        <strain evidence="2 5">GG12-C01-09</strain>
        <strain evidence="3 4">NG05B_CO5_07</strain>
    </source>
</reference>
<evidence type="ECO:0000313" key="5">
    <source>
        <dbReference type="Proteomes" id="UP000065473"/>
    </source>
</evidence>
<dbReference type="Proteomes" id="UP000065473">
    <property type="component" value="Chromosome"/>
</dbReference>